<evidence type="ECO:0000256" key="11">
    <source>
        <dbReference type="ARBA" id="ARBA00023128"/>
    </source>
</evidence>
<protein>
    <recommendedName>
        <fullName evidence="3 13">Mitochondrial import inner membrane translocase subunit TIM50</fullName>
    </recommendedName>
</protein>
<dbReference type="GO" id="GO:0015031">
    <property type="term" value="P:protein transport"/>
    <property type="evidence" value="ECO:0007669"/>
    <property type="project" value="UniProtKB-KW"/>
</dbReference>
<dbReference type="InterPro" id="IPR004274">
    <property type="entry name" value="FCP1_dom"/>
</dbReference>
<evidence type="ECO:0000256" key="12">
    <source>
        <dbReference type="ARBA" id="ARBA00023136"/>
    </source>
</evidence>
<dbReference type="Gene3D" id="3.40.50.1000">
    <property type="entry name" value="HAD superfamily/HAD-like"/>
    <property type="match status" value="1"/>
</dbReference>
<name>A0A061H6Y5_9BASI</name>
<feature type="domain" description="FCP1 homology" evidence="15">
    <location>
        <begin position="229"/>
        <end position="373"/>
    </location>
</feature>
<evidence type="ECO:0000256" key="8">
    <source>
        <dbReference type="ARBA" id="ARBA00022946"/>
    </source>
</evidence>
<evidence type="ECO:0000313" key="16">
    <source>
        <dbReference type="EMBL" id="EPQ28229.1"/>
    </source>
</evidence>
<evidence type="ECO:0000256" key="10">
    <source>
        <dbReference type="ARBA" id="ARBA00023010"/>
    </source>
</evidence>
<dbReference type="KEGG" id="pfp:PFL1_04056"/>
<dbReference type="PANTHER" id="PTHR12210">
    <property type="entry name" value="DULLARD PROTEIN PHOSPHATASE"/>
    <property type="match status" value="1"/>
</dbReference>
<keyword evidence="10 13" id="KW-0811">Translocation</keyword>
<evidence type="ECO:0000256" key="6">
    <source>
        <dbReference type="ARBA" id="ARBA00022792"/>
    </source>
</evidence>
<reference evidence="16 17" key="1">
    <citation type="journal article" date="2013" name="Plant Cell">
        <title>The transition from a phytopathogenic smut ancestor to an anamorphic biocontrol agent deciphered by comparative whole-genome analysis.</title>
        <authorList>
            <person name="Lefebvre F."/>
            <person name="Joly D.L."/>
            <person name="Labbe C."/>
            <person name="Teichmann B."/>
            <person name="Linning R."/>
            <person name="Belzile F."/>
            <person name="Bakkeren G."/>
            <person name="Belanger R.R."/>
        </authorList>
    </citation>
    <scope>NUCLEOTIDE SEQUENCE [LARGE SCALE GENOMIC DNA]</scope>
    <source>
        <strain evidence="16 17">PF-1</strain>
    </source>
</reference>
<dbReference type="AlphaFoldDB" id="A0A061H6Y5"/>
<feature type="region of interest" description="Disordered" evidence="14">
    <location>
        <begin position="43"/>
        <end position="105"/>
    </location>
</feature>
<evidence type="ECO:0000256" key="7">
    <source>
        <dbReference type="ARBA" id="ARBA00022927"/>
    </source>
</evidence>
<dbReference type="OrthoDB" id="287041at2759"/>
<keyword evidence="6" id="KW-0999">Mitochondrion inner membrane</keyword>
<dbReference type="InterPro" id="IPR036412">
    <property type="entry name" value="HAD-like_sf"/>
</dbReference>
<evidence type="ECO:0000256" key="1">
    <source>
        <dbReference type="ARBA" id="ARBA00004434"/>
    </source>
</evidence>
<proteinExistence type="inferred from homology"/>
<sequence length="515" mass="57065">MVFNALARQAGHRLPRSPLATPVASRTLPAALPTAVALARCYATPPPPSSSSSGSGKKAPADPSEQQAAASQASASDAPSATTADAAADASSTSAPLPKRGSSSLFDIDTSESAFAQQMIESQDGSDKDAKGGGKTGARPKGARSMSSIEKKRQTTTRFFGGLALIGLGATAANMGRDWDSEAERQRFVEQTKDSDNFFSRIKFRVTSMYEDLNKPAWEQLLPDPLPFPYSRPYTLVIDMDDLLVHSEWSREHGWRTAKRPGLDYFLGYLSQWYEIVLFTTQPAFTAAPIVEKLDPDRRYIAYTLFRESCRSVDGKLVKDLDYLNRDRKKVVVLDTKPDSFALQPENGILIKPWKGEKADRDLIGMVPFFEAIGIYNIDDVRNTIKAYEGKHIPTEHARRANEIRERELAEIRAKNERLGKLGGLFGGIKSAGAGPAPDKTWYEMERERYQAGYAEDLKYWRENGEALRKQAKEEQERQIKEMKLNAWSVITGQGLKPPGQEDGAAPPQQQQQQQ</sequence>
<dbReference type="SUPFAM" id="SSF56784">
    <property type="entry name" value="HAD-like"/>
    <property type="match status" value="1"/>
</dbReference>
<comment type="subunit">
    <text evidence="13">Component of the TIM23 complex.</text>
</comment>
<feature type="region of interest" description="Disordered" evidence="14">
    <location>
        <begin position="490"/>
        <end position="515"/>
    </location>
</feature>
<comment type="subcellular location">
    <subcellularLocation>
        <location evidence="1 13">Mitochondrion inner membrane</location>
        <topology evidence="1 13">Single-pass membrane protein</topology>
    </subcellularLocation>
</comment>
<comment type="function">
    <text evidence="13">Essential component of the TIM23 complex, a complex that mediates the translocation of transit peptide-containing proteins across the mitochondrial inner membrane.</text>
</comment>
<comment type="similarity">
    <text evidence="2 13">Belongs to the TIM50 family.</text>
</comment>
<keyword evidence="5" id="KW-0812">Transmembrane</keyword>
<feature type="region of interest" description="Disordered" evidence="14">
    <location>
        <begin position="121"/>
        <end position="152"/>
    </location>
</feature>
<dbReference type="eggNOG" id="KOG2832">
    <property type="taxonomic scope" value="Eukaryota"/>
</dbReference>
<gene>
    <name evidence="16" type="ORF">PFL1_04056</name>
</gene>
<evidence type="ECO:0000256" key="5">
    <source>
        <dbReference type="ARBA" id="ARBA00022692"/>
    </source>
</evidence>
<evidence type="ECO:0000256" key="3">
    <source>
        <dbReference type="ARBA" id="ARBA00020799"/>
    </source>
</evidence>
<dbReference type="FunFam" id="3.40.50.1000:FF:000019">
    <property type="entry name" value="Mitochondrial import inner membrane translocase subunit TIM50"/>
    <property type="match status" value="1"/>
</dbReference>
<dbReference type="GO" id="GO:0005744">
    <property type="term" value="C:TIM23 mitochondrial import inner membrane translocase complex"/>
    <property type="evidence" value="ECO:0007669"/>
    <property type="project" value="UniProtKB-UniRule"/>
</dbReference>
<evidence type="ECO:0000256" key="14">
    <source>
        <dbReference type="SAM" id="MobiDB-lite"/>
    </source>
</evidence>
<keyword evidence="11 13" id="KW-0496">Mitochondrion</keyword>
<dbReference type="InterPro" id="IPR023214">
    <property type="entry name" value="HAD_sf"/>
</dbReference>
<evidence type="ECO:0000256" key="4">
    <source>
        <dbReference type="ARBA" id="ARBA00022448"/>
    </source>
</evidence>
<evidence type="ECO:0000259" key="15">
    <source>
        <dbReference type="PROSITE" id="PS50969"/>
    </source>
</evidence>
<dbReference type="HOGENOM" id="CLU_023309_1_1_1"/>
<keyword evidence="8 13" id="KW-0809">Transit peptide</keyword>
<dbReference type="Pfam" id="PF03031">
    <property type="entry name" value="NIF"/>
    <property type="match status" value="1"/>
</dbReference>
<dbReference type="CDD" id="cd07521">
    <property type="entry name" value="HAD_FCP1-like"/>
    <property type="match status" value="1"/>
</dbReference>
<feature type="compositionally biased region" description="Low complexity" evidence="14">
    <location>
        <begin position="50"/>
        <end position="96"/>
    </location>
</feature>
<evidence type="ECO:0000256" key="2">
    <source>
        <dbReference type="ARBA" id="ARBA00006344"/>
    </source>
</evidence>
<dbReference type="PROSITE" id="PS50969">
    <property type="entry name" value="FCP1"/>
    <property type="match status" value="1"/>
</dbReference>
<evidence type="ECO:0000256" key="9">
    <source>
        <dbReference type="ARBA" id="ARBA00022989"/>
    </source>
</evidence>
<dbReference type="RefSeq" id="XP_007879771.1">
    <property type="nucleotide sequence ID" value="XM_007881580.1"/>
</dbReference>
<evidence type="ECO:0000256" key="13">
    <source>
        <dbReference type="RuleBase" id="RU365079"/>
    </source>
</evidence>
<accession>A0A061H6Y5</accession>
<evidence type="ECO:0000313" key="17">
    <source>
        <dbReference type="Proteomes" id="UP000053664"/>
    </source>
</evidence>
<dbReference type="Proteomes" id="UP000053664">
    <property type="component" value="Unassembled WGS sequence"/>
</dbReference>
<dbReference type="GeneID" id="19318163"/>
<keyword evidence="12" id="KW-0472">Membrane</keyword>
<organism evidence="16 17">
    <name type="scientific">Pseudozyma flocculosa PF-1</name>
    <dbReference type="NCBI Taxonomy" id="1277687"/>
    <lineage>
        <taxon>Eukaryota</taxon>
        <taxon>Fungi</taxon>
        <taxon>Dikarya</taxon>
        <taxon>Basidiomycota</taxon>
        <taxon>Ustilaginomycotina</taxon>
        <taxon>Ustilaginomycetes</taxon>
        <taxon>Ustilaginales</taxon>
        <taxon>Ustilaginaceae</taxon>
        <taxon>Pseudozyma</taxon>
    </lineage>
</organism>
<keyword evidence="9" id="KW-1133">Transmembrane helix</keyword>
<dbReference type="InterPro" id="IPR050365">
    <property type="entry name" value="TIM50"/>
</dbReference>
<keyword evidence="7 13" id="KW-0653">Protein transport</keyword>
<dbReference type="SMART" id="SM00577">
    <property type="entry name" value="CPDc"/>
    <property type="match status" value="1"/>
</dbReference>
<keyword evidence="4 13" id="KW-0813">Transport</keyword>
<dbReference type="EMBL" id="KE361635">
    <property type="protein sequence ID" value="EPQ28229.1"/>
    <property type="molecule type" value="Genomic_DNA"/>
</dbReference>